<accession>A0AAV0ZS11</accession>
<keyword evidence="7" id="KW-0449">Lipoprotein</keyword>
<proteinExistence type="inferred from homology"/>
<dbReference type="PANTHER" id="PTHR32382">
    <property type="entry name" value="FASCICLIN-LIKE ARABINOGALACTAN PROTEIN"/>
    <property type="match status" value="1"/>
</dbReference>
<dbReference type="PANTHER" id="PTHR32382:SF86">
    <property type="entry name" value="FASCICLIN-LIKE ARABINOGALACTAN PROTEIN-RELATED"/>
    <property type="match status" value="1"/>
</dbReference>
<gene>
    <name evidence="10" type="ORF">VFH_II189200</name>
</gene>
<dbReference type="GO" id="GO:0098552">
    <property type="term" value="C:side of membrane"/>
    <property type="evidence" value="ECO:0007669"/>
    <property type="project" value="UniProtKB-KW"/>
</dbReference>
<name>A0AAV0ZS11_VICFA</name>
<evidence type="ECO:0000259" key="9">
    <source>
        <dbReference type="PROSITE" id="PS50213"/>
    </source>
</evidence>
<dbReference type="InterPro" id="IPR033254">
    <property type="entry name" value="Plant_FLA"/>
</dbReference>
<evidence type="ECO:0000256" key="5">
    <source>
        <dbReference type="ARBA" id="ARBA00022729"/>
    </source>
</evidence>
<comment type="similarity">
    <text evidence="2">Belongs to the fasciclin-like AGP family.</text>
</comment>
<dbReference type="SUPFAM" id="SSF82153">
    <property type="entry name" value="FAS1 domain"/>
    <property type="match status" value="1"/>
</dbReference>
<dbReference type="Gene3D" id="2.30.180.10">
    <property type="entry name" value="FAS1 domain"/>
    <property type="match status" value="1"/>
</dbReference>
<dbReference type="AlphaFoldDB" id="A0AAV0ZS11"/>
<feature type="domain" description="FAS1" evidence="9">
    <location>
        <begin position="22"/>
        <end position="155"/>
    </location>
</feature>
<keyword evidence="4" id="KW-0336">GPI-anchor</keyword>
<feature type="chain" id="PRO_5043594923" description="FAS1 domain-containing protein" evidence="8">
    <location>
        <begin position="23"/>
        <end position="235"/>
    </location>
</feature>
<protein>
    <recommendedName>
        <fullName evidence="9">FAS1 domain-containing protein</fullName>
    </recommendedName>
</protein>
<evidence type="ECO:0000313" key="10">
    <source>
        <dbReference type="EMBL" id="CAI8599739.1"/>
    </source>
</evidence>
<feature type="signal peptide" evidence="8">
    <location>
        <begin position="1"/>
        <end position="22"/>
    </location>
</feature>
<evidence type="ECO:0000256" key="3">
    <source>
        <dbReference type="ARBA" id="ARBA00022475"/>
    </source>
</evidence>
<evidence type="ECO:0000256" key="7">
    <source>
        <dbReference type="ARBA" id="ARBA00023288"/>
    </source>
</evidence>
<sequence length="235" mass="24118">MGLRNSYVLCMALMLSFSSINCIDITTILGQNPEFSTFNKYLTETKLAEQINAAKAVTILTIDNTDIAGLSGKSLDAVKTVIGTHIITDFYDEKKLFEAIGSHAELATLSPASGLAAKIYVALINEGEVAFGSAVAGSTFDAKLVRTVKTETGVLSVLQVSQPIVKVADSAPVNAAPEIVSGAAGNVASATASVVGEAPESEVAGAHAPAPSASSRTTFGFIGAVMAFASIFVAL</sequence>
<evidence type="ECO:0000256" key="1">
    <source>
        <dbReference type="ARBA" id="ARBA00004609"/>
    </source>
</evidence>
<evidence type="ECO:0000256" key="8">
    <source>
        <dbReference type="SAM" id="SignalP"/>
    </source>
</evidence>
<organism evidence="10 11">
    <name type="scientific">Vicia faba</name>
    <name type="common">Broad bean</name>
    <name type="synonym">Faba vulgaris</name>
    <dbReference type="NCBI Taxonomy" id="3906"/>
    <lineage>
        <taxon>Eukaryota</taxon>
        <taxon>Viridiplantae</taxon>
        <taxon>Streptophyta</taxon>
        <taxon>Embryophyta</taxon>
        <taxon>Tracheophyta</taxon>
        <taxon>Spermatophyta</taxon>
        <taxon>Magnoliopsida</taxon>
        <taxon>eudicotyledons</taxon>
        <taxon>Gunneridae</taxon>
        <taxon>Pentapetalae</taxon>
        <taxon>rosids</taxon>
        <taxon>fabids</taxon>
        <taxon>Fabales</taxon>
        <taxon>Fabaceae</taxon>
        <taxon>Papilionoideae</taxon>
        <taxon>50 kb inversion clade</taxon>
        <taxon>NPAAA clade</taxon>
        <taxon>Hologalegina</taxon>
        <taxon>IRL clade</taxon>
        <taxon>Fabeae</taxon>
        <taxon>Vicia</taxon>
    </lineage>
</organism>
<evidence type="ECO:0000313" key="11">
    <source>
        <dbReference type="Proteomes" id="UP001157006"/>
    </source>
</evidence>
<dbReference type="PROSITE" id="PS50213">
    <property type="entry name" value="FAS1"/>
    <property type="match status" value="1"/>
</dbReference>
<evidence type="ECO:0000256" key="4">
    <source>
        <dbReference type="ARBA" id="ARBA00022622"/>
    </source>
</evidence>
<dbReference type="GO" id="GO:0005886">
    <property type="term" value="C:plasma membrane"/>
    <property type="evidence" value="ECO:0007669"/>
    <property type="project" value="UniProtKB-SubCell"/>
</dbReference>
<evidence type="ECO:0000256" key="2">
    <source>
        <dbReference type="ARBA" id="ARBA00007843"/>
    </source>
</evidence>
<dbReference type="InterPro" id="IPR000782">
    <property type="entry name" value="FAS1_domain"/>
</dbReference>
<keyword evidence="5 8" id="KW-0732">Signal</keyword>
<keyword evidence="11" id="KW-1185">Reference proteome</keyword>
<keyword evidence="4" id="KW-0325">Glycoprotein</keyword>
<evidence type="ECO:0000256" key="6">
    <source>
        <dbReference type="ARBA" id="ARBA00023136"/>
    </source>
</evidence>
<dbReference type="Proteomes" id="UP001157006">
    <property type="component" value="Chromosome 2"/>
</dbReference>
<reference evidence="10 11" key="1">
    <citation type="submission" date="2023-01" db="EMBL/GenBank/DDBJ databases">
        <authorList>
            <person name="Kreplak J."/>
        </authorList>
    </citation>
    <scope>NUCLEOTIDE SEQUENCE [LARGE SCALE GENOMIC DNA]</scope>
</reference>
<keyword evidence="6" id="KW-0472">Membrane</keyword>
<keyword evidence="3" id="KW-1003">Cell membrane</keyword>
<comment type="subcellular location">
    <subcellularLocation>
        <location evidence="1">Cell membrane</location>
        <topology evidence="1">Lipid-anchor</topology>
        <topology evidence="1">GPI-anchor</topology>
    </subcellularLocation>
</comment>
<dbReference type="EMBL" id="OX451737">
    <property type="protein sequence ID" value="CAI8599739.1"/>
    <property type="molecule type" value="Genomic_DNA"/>
</dbReference>
<dbReference type="InterPro" id="IPR036378">
    <property type="entry name" value="FAS1_dom_sf"/>
</dbReference>